<feature type="domain" description="PAS" evidence="6">
    <location>
        <begin position="117"/>
        <end position="153"/>
    </location>
</feature>
<evidence type="ECO:0000256" key="3">
    <source>
        <dbReference type="PROSITE-ProRule" id="PRU00169"/>
    </source>
</evidence>
<dbReference type="EC" id="2.7.13.3" evidence="2"/>
<protein>
    <recommendedName>
        <fullName evidence="2">histidine kinase</fullName>
        <ecNumber evidence="2">2.7.13.3</ecNumber>
    </recommendedName>
</protein>
<evidence type="ECO:0000256" key="4">
    <source>
        <dbReference type="SAM" id="Phobius"/>
    </source>
</evidence>
<comment type="caution">
    <text evidence="7">The sequence shown here is derived from an EMBL/GenBank/DDBJ whole genome shotgun (WGS) entry which is preliminary data.</text>
</comment>
<organism evidence="7 8">
    <name type="scientific">Azospirillum doebereinerae</name>
    <dbReference type="NCBI Taxonomy" id="92933"/>
    <lineage>
        <taxon>Bacteria</taxon>
        <taxon>Pseudomonadati</taxon>
        <taxon>Pseudomonadota</taxon>
        <taxon>Alphaproteobacteria</taxon>
        <taxon>Rhodospirillales</taxon>
        <taxon>Azospirillaceae</taxon>
        <taxon>Azospirillum</taxon>
    </lineage>
</organism>
<dbReference type="AlphaFoldDB" id="A0A3S0WU38"/>
<dbReference type="Gene3D" id="3.40.50.2300">
    <property type="match status" value="1"/>
</dbReference>
<dbReference type="CDD" id="cd00082">
    <property type="entry name" value="HisKA"/>
    <property type="match status" value="1"/>
</dbReference>
<gene>
    <name evidence="7" type="ORF">EJ913_15930</name>
</gene>
<keyword evidence="4" id="KW-0812">Transmembrane</keyword>
<dbReference type="RefSeq" id="WP_126999582.1">
    <property type="nucleotide sequence ID" value="NZ_JBNPXW010000003.1"/>
</dbReference>
<sequence length="584" mass="61051">MIQTPPPDLLEDKPVRLWGWNVVAPVVLALGVGAGTLWLAPAAVGRETLSWIVAVSIGLAAAGLLAAATAHGALRRRERDQRRAQALAAWRADASLDDSLDDASLDSGETVPENAPSLDDLRVLLHALEDAAVLLDSDGWVLAANPAAVAALGAAAAPEIRWDDETIWPAALVLERLSLPGGGAVIVGRDPLRERLRTMQLENMDAMAELAGAIVHDVNNTLGAIAGYADFLVTDLPDGSPQADYAARILRAIDHNKSLLRRALSGSRAAPVDMRPTTADHVLGSAAAELRAALPPDAALSLREAPDLPAVPGNAAVLAHGLALLGAELRGTGDAALGLRAMLWDGTVNPAVAPAGWQVHAPLLPRRRPHVMFELRIGVAPRPIPALRATLDPLLATRNKARQADAEPPPALTSVARWHDGGLVVWTHPAEGTLVRLFVPLAADPAPRVPPEPKPEAPPAALRCHVLVVDDDPAMGDWLAISLERLGCEVAVCESGGEALEIVMDEPESFDVVVAGPSAGGMTGPALIVRLKALRPELSCVLCGEPAGEPHVGAVPADLFLPRPLNIAGLTRAVATFAPAERSR</sequence>
<dbReference type="InterPro" id="IPR000014">
    <property type="entry name" value="PAS"/>
</dbReference>
<dbReference type="SMART" id="SM00448">
    <property type="entry name" value="REC"/>
    <property type="match status" value="1"/>
</dbReference>
<dbReference type="OrthoDB" id="7302231at2"/>
<dbReference type="Proteomes" id="UP000280346">
    <property type="component" value="Unassembled WGS sequence"/>
</dbReference>
<accession>A0A3S0WU38</accession>
<evidence type="ECO:0000256" key="1">
    <source>
        <dbReference type="ARBA" id="ARBA00000085"/>
    </source>
</evidence>
<proteinExistence type="predicted"/>
<feature type="domain" description="Response regulatory" evidence="5">
    <location>
        <begin position="465"/>
        <end position="578"/>
    </location>
</feature>
<evidence type="ECO:0000256" key="2">
    <source>
        <dbReference type="ARBA" id="ARBA00012438"/>
    </source>
</evidence>
<evidence type="ECO:0000313" key="8">
    <source>
        <dbReference type="Proteomes" id="UP000280346"/>
    </source>
</evidence>
<dbReference type="Pfam" id="PF00072">
    <property type="entry name" value="Response_reg"/>
    <property type="match status" value="1"/>
</dbReference>
<dbReference type="EMBL" id="RZIJ01000012">
    <property type="protein sequence ID" value="RUQ69260.1"/>
    <property type="molecule type" value="Genomic_DNA"/>
</dbReference>
<dbReference type="Gene3D" id="1.10.287.130">
    <property type="match status" value="1"/>
</dbReference>
<feature type="transmembrane region" description="Helical" evidence="4">
    <location>
        <begin position="51"/>
        <end position="74"/>
    </location>
</feature>
<comment type="catalytic activity">
    <reaction evidence="1">
        <text>ATP + protein L-histidine = ADP + protein N-phospho-L-histidine.</text>
        <dbReference type="EC" id="2.7.13.3"/>
    </reaction>
</comment>
<dbReference type="InterPro" id="IPR036097">
    <property type="entry name" value="HisK_dim/P_sf"/>
</dbReference>
<name>A0A3S0WU38_9PROT</name>
<dbReference type="InterPro" id="IPR011006">
    <property type="entry name" value="CheY-like_superfamily"/>
</dbReference>
<evidence type="ECO:0000259" key="5">
    <source>
        <dbReference type="PROSITE" id="PS50110"/>
    </source>
</evidence>
<dbReference type="SUPFAM" id="SSF47384">
    <property type="entry name" value="Homodimeric domain of signal transducing histidine kinase"/>
    <property type="match status" value="1"/>
</dbReference>
<keyword evidence="8" id="KW-1185">Reference proteome</keyword>
<feature type="transmembrane region" description="Helical" evidence="4">
    <location>
        <begin position="20"/>
        <end position="39"/>
    </location>
</feature>
<evidence type="ECO:0000313" key="7">
    <source>
        <dbReference type="EMBL" id="RUQ69260.1"/>
    </source>
</evidence>
<dbReference type="PROSITE" id="PS50112">
    <property type="entry name" value="PAS"/>
    <property type="match status" value="1"/>
</dbReference>
<dbReference type="InterPro" id="IPR001789">
    <property type="entry name" value="Sig_transdc_resp-reg_receiver"/>
</dbReference>
<dbReference type="SUPFAM" id="SSF52172">
    <property type="entry name" value="CheY-like"/>
    <property type="match status" value="1"/>
</dbReference>
<dbReference type="PROSITE" id="PS50110">
    <property type="entry name" value="RESPONSE_REGULATORY"/>
    <property type="match status" value="1"/>
</dbReference>
<reference evidence="7 8" key="1">
    <citation type="submission" date="2018-12" db="EMBL/GenBank/DDBJ databases">
        <authorList>
            <person name="Yang Y."/>
        </authorList>
    </citation>
    <scope>NUCLEOTIDE SEQUENCE [LARGE SCALE GENOMIC DNA]</scope>
    <source>
        <strain evidence="7 8">GSF71</strain>
    </source>
</reference>
<comment type="caution">
    <text evidence="3">Lacks conserved residue(s) required for the propagation of feature annotation.</text>
</comment>
<evidence type="ECO:0000259" key="6">
    <source>
        <dbReference type="PROSITE" id="PS50112"/>
    </source>
</evidence>
<keyword evidence="4" id="KW-0472">Membrane</keyword>
<dbReference type="CDD" id="cd00156">
    <property type="entry name" value="REC"/>
    <property type="match status" value="1"/>
</dbReference>
<keyword evidence="4" id="KW-1133">Transmembrane helix</keyword>
<dbReference type="GO" id="GO:0000155">
    <property type="term" value="F:phosphorelay sensor kinase activity"/>
    <property type="evidence" value="ECO:0007669"/>
    <property type="project" value="InterPro"/>
</dbReference>
<dbReference type="InterPro" id="IPR003661">
    <property type="entry name" value="HisK_dim/P_dom"/>
</dbReference>